<dbReference type="InterPro" id="IPR027417">
    <property type="entry name" value="P-loop_NTPase"/>
</dbReference>
<dbReference type="Pfam" id="PF20209">
    <property type="entry name" value="DUF6570"/>
    <property type="match status" value="1"/>
</dbReference>
<dbReference type="Gene3D" id="3.40.50.300">
    <property type="entry name" value="P-loop containing nucleotide triphosphate hydrolases"/>
    <property type="match status" value="1"/>
</dbReference>
<dbReference type="EMBL" id="CAJNOU010003430">
    <property type="protein sequence ID" value="CAF1390334.1"/>
    <property type="molecule type" value="Genomic_DNA"/>
</dbReference>
<dbReference type="CDD" id="cd18809">
    <property type="entry name" value="SF1_C_RecD"/>
    <property type="match status" value="1"/>
</dbReference>
<dbReference type="GO" id="GO:0043139">
    <property type="term" value="F:5'-3' DNA helicase activity"/>
    <property type="evidence" value="ECO:0007669"/>
    <property type="project" value="UniProtKB-EC"/>
</dbReference>
<dbReference type="InterPro" id="IPR025476">
    <property type="entry name" value="Helitron_helicase-like"/>
</dbReference>
<reference evidence="4" key="1">
    <citation type="submission" date="2021-02" db="EMBL/GenBank/DDBJ databases">
        <authorList>
            <person name="Nowell W R."/>
        </authorList>
    </citation>
    <scope>NUCLEOTIDE SEQUENCE</scope>
</reference>
<dbReference type="SUPFAM" id="SSF52540">
    <property type="entry name" value="P-loop containing nucleoside triphosphate hydrolases"/>
    <property type="match status" value="2"/>
</dbReference>
<keyword evidence="1" id="KW-0234">DNA repair</keyword>
<feature type="non-terminal residue" evidence="4">
    <location>
        <position position="1"/>
    </location>
</feature>
<feature type="region of interest" description="Disordered" evidence="2">
    <location>
        <begin position="236"/>
        <end position="269"/>
    </location>
</feature>
<evidence type="ECO:0000313" key="5">
    <source>
        <dbReference type="Proteomes" id="UP000663889"/>
    </source>
</evidence>
<protein>
    <recommendedName>
        <fullName evidence="1">ATP-dependent DNA helicase</fullName>
        <ecNumber evidence="1">5.6.2.3</ecNumber>
    </recommendedName>
</protein>
<dbReference type="InterPro" id="IPR010285">
    <property type="entry name" value="DNA_helicase_pif1-like_DEAD"/>
</dbReference>
<accession>A0A815K9M7</accession>
<organism evidence="4 5">
    <name type="scientific">Rotaria sordida</name>
    <dbReference type="NCBI Taxonomy" id="392033"/>
    <lineage>
        <taxon>Eukaryota</taxon>
        <taxon>Metazoa</taxon>
        <taxon>Spiralia</taxon>
        <taxon>Gnathifera</taxon>
        <taxon>Rotifera</taxon>
        <taxon>Eurotatoria</taxon>
        <taxon>Bdelloidea</taxon>
        <taxon>Philodinida</taxon>
        <taxon>Philodinidae</taxon>
        <taxon>Rotaria</taxon>
    </lineage>
</organism>
<name>A0A815K9M7_9BILA</name>
<dbReference type="CDD" id="cd22791">
    <property type="entry name" value="OTU_VRTN"/>
    <property type="match status" value="1"/>
</dbReference>
<dbReference type="GO" id="GO:0016787">
    <property type="term" value="F:hydrolase activity"/>
    <property type="evidence" value="ECO:0007669"/>
    <property type="project" value="UniProtKB-KW"/>
</dbReference>
<feature type="domain" description="OTU" evidence="3">
    <location>
        <begin position="77"/>
        <end position="227"/>
    </location>
</feature>
<keyword evidence="1" id="KW-0347">Helicase</keyword>
<dbReference type="PANTHER" id="PTHR47642:SF5">
    <property type="entry name" value="ATP-DEPENDENT DNA HELICASE"/>
    <property type="match status" value="1"/>
</dbReference>
<dbReference type="PROSITE" id="PS50802">
    <property type="entry name" value="OTU"/>
    <property type="match status" value="1"/>
</dbReference>
<gene>
    <name evidence="4" type="ORF">SEV965_LOCUS30890</name>
</gene>
<dbReference type="EC" id="5.6.2.3" evidence="1"/>
<comment type="catalytic activity">
    <reaction evidence="1">
        <text>ATP + H2O = ADP + phosphate + H(+)</text>
        <dbReference type="Rhea" id="RHEA:13065"/>
        <dbReference type="ChEBI" id="CHEBI:15377"/>
        <dbReference type="ChEBI" id="CHEBI:15378"/>
        <dbReference type="ChEBI" id="CHEBI:30616"/>
        <dbReference type="ChEBI" id="CHEBI:43474"/>
        <dbReference type="ChEBI" id="CHEBI:456216"/>
        <dbReference type="EC" id="5.6.2.3"/>
    </reaction>
</comment>
<proteinExistence type="inferred from homology"/>
<evidence type="ECO:0000313" key="4">
    <source>
        <dbReference type="EMBL" id="CAF1390334.1"/>
    </source>
</evidence>
<keyword evidence="1" id="KW-0227">DNA damage</keyword>
<keyword evidence="1" id="KW-0233">DNA recombination</keyword>
<dbReference type="PANTHER" id="PTHR47642">
    <property type="entry name" value="ATP-DEPENDENT DNA HELICASE"/>
    <property type="match status" value="1"/>
</dbReference>
<dbReference type="Pfam" id="PF02338">
    <property type="entry name" value="OTU"/>
    <property type="match status" value="1"/>
</dbReference>
<dbReference type="Proteomes" id="UP000663889">
    <property type="component" value="Unassembled WGS sequence"/>
</dbReference>
<keyword evidence="1" id="KW-0067">ATP-binding</keyword>
<feature type="region of interest" description="Disordered" evidence="2">
    <location>
        <begin position="312"/>
        <end position="395"/>
    </location>
</feature>
<sequence length="2073" mass="235876">MNRSQKFARLLQLLGQCSESIVYYDEIASVVQRIRQIESIMAPIQFHPNQVFDETKHIVDPIAKKYLEKATNDVLHLIPVKVADDGNCLYHSILLLMNNPTVTTDELRVRAIIELMTNEAYYDSMYSQFIGSVAFIIKAMCKNNTFSELYEISALCNVLKCNIRSIYPKIDFREDLAIMNNVFTPAPSVIANCNIAILWSHVRNETDARAANNGAWSPNHFVPLLSSAVHYTSEHGNKSPTFATPEKKTFKNNTPTRVRSPEFECSPSSRRRIDNIGVYSTHLISSSVLQQSQSGIEEQRQVRLDVLKERAQSRRMNETAEHRQIRLEKQQRRDQSHRSNETEEHRQLRLEKQKRRDQSNRSNETEQQRQIRLEKQRKRSEANRAKKKLEKHTFDNIDIHRQNTEMQFSGTEEEASCDNSSTNENVIQKKNDSNYSCWPEPIPRELKEARLQKFLQQMSMPVLAEATCAICNVRTPIQQSKKVPLSKIPNIQFLKVSDELKNLITNGSSSLSQHLDAANNMWLGDVPSELQGLTIPEEKLISLYRHNSCIIKLHSPFHSTTTAQTALKGNCITFLQDVPNIVNSLPLTLDELCDTLKVIFVGAHPPERIQLKKVLTVRKKKIIEALHWLKKHNILYQNVDINLKNIAQLPEDDVPECIMSTMEQKIGDEEIQSERIGYIPDPLSDPIERTSTDSIPISNSGVLDVNGSSVSSDEITNYLLHKIKNDGTKEQMDTENVYLIPHSSKPVNEYFNPKLLVGLYPTLFCYGRGAPEDQSRPVKVNLREHIRYLLSYNDRRFETNHSFIFVVFNLLQRRDACFHAQLIATKPYFRASADEIQSLKSKDIEMALDNISKKTYSSESNSALNKLLHHIKTIGGRVMGSAYSRTALRTRIHALIYNQGLPSIFLTINPADIHSPVALYFAGVKLDLDNIQISQLMTTYKRAEIIASHPVATAKFFHLLISNILNTMISGGVLGPIKAYFGTVESQGRGSLHLHLLIWLDHEMKPADMKQKIQNADFREKLIAYLEDIIKEDLDEFKNKHIFENLDMPRTFNTPPRLSQDNIYAALRTIDLTGLAENINKSPVWSTPIKQQLSPSIPYASPLLNKSLQTPTHDRPTSIMNVLHNQSNINPACLPTPNPSSPNFATRFRADVVQLVETDNKHKHTGTCYKYSNPKQGDKKICRLRMPRKLVPVSTIDPDTGHISVRRSDPWINNFNEYLIAACRSNMDIKFIWSGSDAKALVYYITDYNAGSVKENINQKGRPPSERYLFQNQHPQATTYLMRKYSQSHVPILYGPQIPRQDREDTRERYNRALLTLFVPWRTVADLCDVNETWEDAFKSRKNFVSMHSWQIIENIQLLHECKKDRDEHLLQVIAEAQVDTDSIDPVLLPANQDIHGEYDMDDSDDLLELLGNLDDLTAVAANATKRSTENKYIEEAIEAVENVGRFTHVNTHGQRISSESTDQIGQQLLPFVSATPNFVRLNLKYQEQLKTEKERIRRSLITGNYDKTDDTLDYDDAQDAIVTLIDPNNYNKNNIENCGSIHPVISFSTSFPTQKSIAHEFTLNREQRAAFMIITSHLDGDSGRRTDNNNGQLIMCIPGCGGTGKSQLIRAVTKYFLVTKRMQILRKLAPTGIAAAEIGGMTIHSFLGEQRNSRKPRTIKPGDLKLEKEWKLIKYLLIDEMSMVGLTLLAKLNRIICVAKCLDPQVPFGGVNVIFFGDYLQYRPVYDVPLHTDFSLPSKKKSGKLPNENEIQQRVARSLILQINCVVKLTQQMRTEDLRYLQLLERLRHGQCNHDDYELLLTRVVGQPSTPSLHDSPWNKAPILVFRNEVRTQLNHKAAIHNAAQLGSTPMVCVAQDTCKGKTIEDPTLIKKLLKLSDSKTEHLPGLLPLVPGMPVILTQNIATELGLINGINGIFRQLVYQADSVSTDVLSDSFPKNTQYVRQPLYALIEIAKSKIECNLEELQPTLVPIPLMEQTFRVDIGDILPKDKKSKSNQKAILSIKRRALPLVPAYCITTHKSQGQTLNKVVVDLKLPNESDDIAAVYVPLSRVKRLTDLIVLRHFDYKVLLIKP</sequence>
<dbReference type="GO" id="GO:0006281">
    <property type="term" value="P:DNA repair"/>
    <property type="evidence" value="ECO:0007669"/>
    <property type="project" value="UniProtKB-KW"/>
</dbReference>
<evidence type="ECO:0000259" key="3">
    <source>
        <dbReference type="PROSITE" id="PS50802"/>
    </source>
</evidence>
<dbReference type="GO" id="GO:0005524">
    <property type="term" value="F:ATP binding"/>
    <property type="evidence" value="ECO:0007669"/>
    <property type="project" value="UniProtKB-KW"/>
</dbReference>
<dbReference type="InterPro" id="IPR051055">
    <property type="entry name" value="PIF1_helicase"/>
</dbReference>
<dbReference type="Pfam" id="PF05970">
    <property type="entry name" value="PIF1"/>
    <property type="match status" value="1"/>
</dbReference>
<dbReference type="Gene3D" id="3.90.70.80">
    <property type="match status" value="1"/>
</dbReference>
<dbReference type="InterPro" id="IPR046700">
    <property type="entry name" value="DUF6570"/>
</dbReference>
<comment type="cofactor">
    <cofactor evidence="1">
        <name>Mg(2+)</name>
        <dbReference type="ChEBI" id="CHEBI:18420"/>
    </cofactor>
</comment>
<comment type="caution">
    <text evidence="4">The sequence shown here is derived from an EMBL/GenBank/DDBJ whole genome shotgun (WGS) entry which is preliminary data.</text>
</comment>
<keyword evidence="1" id="KW-0378">Hydrolase</keyword>
<feature type="compositionally biased region" description="Basic and acidic residues" evidence="2">
    <location>
        <begin position="312"/>
        <end position="384"/>
    </location>
</feature>
<evidence type="ECO:0000256" key="1">
    <source>
        <dbReference type="RuleBase" id="RU363044"/>
    </source>
</evidence>
<dbReference type="Pfam" id="PF14214">
    <property type="entry name" value="Helitron_like_N"/>
    <property type="match status" value="1"/>
</dbReference>
<dbReference type="GO" id="GO:0000723">
    <property type="term" value="P:telomere maintenance"/>
    <property type="evidence" value="ECO:0007669"/>
    <property type="project" value="InterPro"/>
</dbReference>
<keyword evidence="1" id="KW-0547">Nucleotide-binding</keyword>
<evidence type="ECO:0000256" key="2">
    <source>
        <dbReference type="SAM" id="MobiDB-lite"/>
    </source>
</evidence>
<dbReference type="InterPro" id="IPR047273">
    <property type="entry name" value="VRTN_OTU_dom"/>
</dbReference>
<comment type="similarity">
    <text evidence="1">Belongs to the helicase family.</text>
</comment>
<dbReference type="InterPro" id="IPR003323">
    <property type="entry name" value="OTU_dom"/>
</dbReference>
<dbReference type="GO" id="GO:0006310">
    <property type="term" value="P:DNA recombination"/>
    <property type="evidence" value="ECO:0007669"/>
    <property type="project" value="UniProtKB-KW"/>
</dbReference>